<protein>
    <submittedName>
        <fullName evidence="6">Uncharacterized protein</fullName>
    </submittedName>
</protein>
<dbReference type="GO" id="GO:0005975">
    <property type="term" value="P:carbohydrate metabolic process"/>
    <property type="evidence" value="ECO:0007669"/>
    <property type="project" value="InterPro"/>
</dbReference>
<dbReference type="Gene3D" id="3.20.20.80">
    <property type="entry name" value="Glycosidases"/>
    <property type="match status" value="1"/>
</dbReference>
<dbReference type="GO" id="GO:0090599">
    <property type="term" value="F:alpha-glucosidase activity"/>
    <property type="evidence" value="ECO:0007669"/>
    <property type="project" value="TreeGrafter"/>
</dbReference>
<dbReference type="Pfam" id="PF01055">
    <property type="entry name" value="Glyco_hydro_31_2nd"/>
    <property type="match status" value="1"/>
</dbReference>
<proteinExistence type="inferred from homology"/>
<evidence type="ECO:0000313" key="6">
    <source>
        <dbReference type="EMBL" id="EOA53093.1"/>
    </source>
</evidence>
<evidence type="ECO:0000259" key="4">
    <source>
        <dbReference type="Pfam" id="PF17137"/>
    </source>
</evidence>
<evidence type="ECO:0000259" key="3">
    <source>
        <dbReference type="Pfam" id="PF01055"/>
    </source>
</evidence>
<dbReference type="AlphaFoldDB" id="U6RD30"/>
<evidence type="ECO:0000256" key="2">
    <source>
        <dbReference type="RuleBase" id="RU361185"/>
    </source>
</evidence>
<comment type="caution">
    <text evidence="6">The sequence shown here is derived from an EMBL/GenBank/DDBJ whole genome shotgun (WGS) entry which is preliminary data.</text>
</comment>
<dbReference type="Proteomes" id="UP000017831">
    <property type="component" value="Unassembled WGS sequence"/>
</dbReference>
<dbReference type="PATRIC" id="fig|1121098.3.peg.3216"/>
<dbReference type="InterPro" id="IPR033403">
    <property type="entry name" value="DUF5110"/>
</dbReference>
<dbReference type="InterPro" id="IPR048395">
    <property type="entry name" value="Glyco_hydro_31_C"/>
</dbReference>
<dbReference type="Pfam" id="PF21365">
    <property type="entry name" value="Glyco_hydro_31_3rd"/>
    <property type="match status" value="1"/>
</dbReference>
<dbReference type="InterPro" id="IPR017853">
    <property type="entry name" value="GH"/>
</dbReference>
<evidence type="ECO:0000256" key="1">
    <source>
        <dbReference type="ARBA" id="ARBA00007806"/>
    </source>
</evidence>
<dbReference type="STRING" id="1121098.HMPREF1534_03167"/>
<dbReference type="eggNOG" id="COG1501">
    <property type="taxonomic scope" value="Bacteria"/>
</dbReference>
<dbReference type="InterPro" id="IPR013780">
    <property type="entry name" value="Glyco_hydro_b"/>
</dbReference>
<evidence type="ECO:0000313" key="7">
    <source>
        <dbReference type="Proteomes" id="UP000017831"/>
    </source>
</evidence>
<organism evidence="6 7">
    <name type="scientific">Phocaeicola massiliensis B84634 = Timone 84634 = DSM 17679 = JCM 13223</name>
    <dbReference type="NCBI Taxonomy" id="1121098"/>
    <lineage>
        <taxon>Bacteria</taxon>
        <taxon>Pseudomonadati</taxon>
        <taxon>Bacteroidota</taxon>
        <taxon>Bacteroidia</taxon>
        <taxon>Bacteroidales</taxon>
        <taxon>Bacteroidaceae</taxon>
        <taxon>Phocaeicola</taxon>
    </lineage>
</organism>
<reference evidence="6 7" key="1">
    <citation type="submission" date="2013-04" db="EMBL/GenBank/DDBJ databases">
        <title>The Genome Sequence of Bacteroides massiliensis DSM 17679.</title>
        <authorList>
            <consortium name="The Broad Institute Genomics Platform"/>
            <person name="Earl A."/>
            <person name="Ward D."/>
            <person name="Feldgarden M."/>
            <person name="Gevers D."/>
            <person name="Martens E."/>
            <person name="Fenner L."/>
            <person name="Roux V."/>
            <person name="Mallet M.N."/>
            <person name="Raoult D."/>
            <person name="Walker B."/>
            <person name="Young S."/>
            <person name="Zeng Q."/>
            <person name="Gargeya S."/>
            <person name="Fitzgerald M."/>
            <person name="Haas B."/>
            <person name="Abouelleil A."/>
            <person name="Allen A.W."/>
            <person name="Alvarado L."/>
            <person name="Arachchi H.M."/>
            <person name="Berlin A.M."/>
            <person name="Chapman S.B."/>
            <person name="Gainer-Dewar J."/>
            <person name="Goldberg J."/>
            <person name="Griggs A."/>
            <person name="Gujja S."/>
            <person name="Hansen M."/>
            <person name="Howarth C."/>
            <person name="Imamovic A."/>
            <person name="Ireland A."/>
            <person name="Larimer J."/>
            <person name="McCowan C."/>
            <person name="Murphy C."/>
            <person name="Pearson M."/>
            <person name="Poon T.W."/>
            <person name="Priest M."/>
            <person name="Roberts A."/>
            <person name="Saif S."/>
            <person name="Shea T."/>
            <person name="Sisk P."/>
            <person name="Sykes S."/>
            <person name="Wortman J."/>
            <person name="Nusbaum C."/>
            <person name="Birren B."/>
        </authorList>
    </citation>
    <scope>NUCLEOTIDE SEQUENCE [LARGE SCALE GENOMIC DNA]</scope>
    <source>
        <strain evidence="7">B84634 / Timone 84634 / DSM 17679 / JCM 13223</strain>
    </source>
</reference>
<dbReference type="PANTHER" id="PTHR22762">
    <property type="entry name" value="ALPHA-GLUCOSIDASE"/>
    <property type="match status" value="1"/>
</dbReference>
<dbReference type="PANTHER" id="PTHR22762:SF89">
    <property type="entry name" value="ALPHA-XYLOSIDASE"/>
    <property type="match status" value="1"/>
</dbReference>
<feature type="domain" description="DUF5110" evidence="4">
    <location>
        <begin position="628"/>
        <end position="701"/>
    </location>
</feature>
<keyword evidence="2" id="KW-0326">Glycosidase</keyword>
<accession>U6RD30</accession>
<dbReference type="Pfam" id="PF17137">
    <property type="entry name" value="DUF5110"/>
    <property type="match status" value="1"/>
</dbReference>
<dbReference type="GO" id="GO:0006491">
    <property type="term" value="P:N-glycan processing"/>
    <property type="evidence" value="ECO:0007669"/>
    <property type="project" value="TreeGrafter"/>
</dbReference>
<dbReference type="Gene3D" id="2.60.40.1180">
    <property type="entry name" value="Golgi alpha-mannosidase II"/>
    <property type="match status" value="2"/>
</dbReference>
<evidence type="ECO:0000259" key="5">
    <source>
        <dbReference type="Pfam" id="PF21365"/>
    </source>
</evidence>
<dbReference type="CDD" id="cd06595">
    <property type="entry name" value="GH31_u1"/>
    <property type="match status" value="1"/>
</dbReference>
<keyword evidence="2" id="KW-0378">Hydrolase</keyword>
<feature type="domain" description="Glycosyl hydrolase family 31 C-terminal" evidence="5">
    <location>
        <begin position="522"/>
        <end position="610"/>
    </location>
</feature>
<feature type="domain" description="Glycoside hydrolase family 31 TIM barrel" evidence="3">
    <location>
        <begin position="203"/>
        <end position="511"/>
    </location>
</feature>
<dbReference type="SUPFAM" id="SSF51445">
    <property type="entry name" value="(Trans)glycosidases"/>
    <property type="match status" value="1"/>
</dbReference>
<dbReference type="EMBL" id="AQHY01000038">
    <property type="protein sequence ID" value="EOA53093.1"/>
    <property type="molecule type" value="Genomic_DNA"/>
</dbReference>
<name>U6RD30_9BACT</name>
<gene>
    <name evidence="6" type="ORF">HMPREF1534_03167</name>
</gene>
<dbReference type="OrthoDB" id="176168at2"/>
<dbReference type="SUPFAM" id="SSF51011">
    <property type="entry name" value="Glycosyl hydrolase domain"/>
    <property type="match status" value="1"/>
</dbReference>
<dbReference type="InterPro" id="IPR000322">
    <property type="entry name" value="Glyco_hydro_31_TIM"/>
</dbReference>
<sequence>MKHFNKLLFLLVFLLSGRVLWANPVIIGNSRFTFITDQLVRMEYAQNGHFLDDPTLFAIDRSTECKDVKVEEKSKDHYVLSTPVMRIEYYADGFPFGQTNLHVYFKNGEEAKEKHWYIASRQSKNLLGALTTLDEVDGPVDRQEGLLSRDGWYLINDTGKEVLRDGWVSARDKDHVQDLYLFVYGNDYKSALRSLRVVSGPAPMPRKYVHGSWYCRWWNYTDDDYRQLVREYKEHDFPLDIMVFDMGWHTQNATVGTGHAGTRGWTGYSWNRKLIKDPAKLIQDLKDDHVYVVLNEHPHDGLRPHDDAYPMFIRDLGADTLKNGVPLFDAGNPEYMKAFMKHAHQESDQMGVAFWWLDWQQDYLYPYVRGTSMRHLPWLNKIYYDYSARNNLRGAGFSRWAGWGDHRHPIQFSGDAVANWELLRFEIDLTTTSGNAGCFFWAHDLGGFYGGDDAELYTRWTQFGLLNSSLRIHSVYDEKLDRRPWLWGDKEEEAMKRIYHLRSQLMPYIYSSVHQCYEDMIPLNRGLYLEYPSDEKAYQCPGEFLFGDLLLGAPVTMPGEGEQKLVSQEVWLPGGENWYHFFTGKAYQGGRTVTVESPLDEFPLFVKGGYPLPMQPYTERMCSTPLTELIVRCYPGNEGCNHSYTLYEDDGITTAYQQGESASTLMNYRKEGEQTFVTIHPAKGSYKGQPQKRAYRIELPGIQAGTKVKVNGKSVKAVFDKTIGGIVVSVKSDDIRKKVEVQIG</sequence>
<dbReference type="HOGENOM" id="CLU_005043_1_0_10"/>
<keyword evidence="7" id="KW-1185">Reference proteome</keyword>
<comment type="similarity">
    <text evidence="1 2">Belongs to the glycosyl hydrolase 31 family.</text>
</comment>